<dbReference type="Proteomes" id="UP000070250">
    <property type="component" value="Chromosome"/>
</dbReference>
<sequence length="79" mass="8608">MDWITGRLDYSGLPRERAQACRGIGVAEERDSLMRQDGKIKAGFQCGGLSGPAQAGAIRWMARKNNPGSQSRQLAQTDD</sequence>
<organism evidence="1 2">
    <name type="scientific">Steroidobacter denitrificans</name>
    <dbReference type="NCBI Taxonomy" id="465721"/>
    <lineage>
        <taxon>Bacteria</taxon>
        <taxon>Pseudomonadati</taxon>
        <taxon>Pseudomonadota</taxon>
        <taxon>Gammaproteobacteria</taxon>
        <taxon>Steroidobacterales</taxon>
        <taxon>Steroidobacteraceae</taxon>
        <taxon>Steroidobacter</taxon>
    </lineage>
</organism>
<dbReference type="KEGG" id="sdf:ACG33_01120"/>
<keyword evidence="2" id="KW-1185">Reference proteome</keyword>
<dbReference type="STRING" id="465721.ACG33_01120"/>
<proteinExistence type="predicted"/>
<evidence type="ECO:0000313" key="1">
    <source>
        <dbReference type="EMBL" id="AMN45728.1"/>
    </source>
</evidence>
<dbReference type="AlphaFoldDB" id="A0A127F801"/>
<name>A0A127F801_STEDE</name>
<protein>
    <submittedName>
        <fullName evidence="1">Uncharacterized protein</fullName>
    </submittedName>
</protein>
<dbReference type="EMBL" id="CP011971">
    <property type="protein sequence ID" value="AMN45728.1"/>
    <property type="molecule type" value="Genomic_DNA"/>
</dbReference>
<reference evidence="1 2" key="1">
    <citation type="submission" date="2015-06" db="EMBL/GenBank/DDBJ databases">
        <title>A Comprehensive Approach to Explore the Metabolic and Phylogenetic Diversity of Bacterial Steroid Degradation in the Environment: Testosterone as an Example.</title>
        <authorList>
            <person name="Yang F.-C."/>
            <person name="Chen Y.-L."/>
            <person name="Yu C.-P."/>
            <person name="Tang S.-L."/>
            <person name="Wang P.-H."/>
            <person name="Ismail W."/>
            <person name="Wang C.-H."/>
            <person name="Yang C.-Y."/>
            <person name="Chiang Y.-R."/>
        </authorList>
    </citation>
    <scope>NUCLEOTIDE SEQUENCE [LARGE SCALE GENOMIC DNA]</scope>
    <source>
        <strain evidence="1 2">DSM 18526</strain>
    </source>
</reference>
<evidence type="ECO:0000313" key="2">
    <source>
        <dbReference type="Proteomes" id="UP000070250"/>
    </source>
</evidence>
<gene>
    <name evidence="1" type="ORF">ACG33_01120</name>
</gene>
<accession>A0A127F801</accession>